<evidence type="ECO:0000313" key="2">
    <source>
        <dbReference type="EMBL" id="MFD2090749.1"/>
    </source>
</evidence>
<gene>
    <name evidence="2" type="ORF">ACFSHS_04105</name>
</gene>
<sequence length="271" mass="28878">MSVEAQQRDSSGAPPSGPHFEDFSVGQRIATAARRPLEPDGSGTATATAGATTFLGLVTDGGLLPASLLRVLETRWQNFAPVPTDGPVEATFTVIGCRRVLAEHAGSVQWHAQVRDRQGRTVQEGSIEVLLPARSGADGAADPTERAFCSRPWGEALARRLADDEAFRSATATWDGTIGLRAGTDQVQLRVYRGRVIEVAGRTPLGATFTLEAPGQVWTDLMTGPSNDFFRRAMSGDSFTVTGNAYEYLRMSKALMALIDAARALATGTRA</sequence>
<dbReference type="InterPro" id="IPR029069">
    <property type="entry name" value="HotDog_dom_sf"/>
</dbReference>
<dbReference type="Proteomes" id="UP001597402">
    <property type="component" value="Unassembled WGS sequence"/>
</dbReference>
<dbReference type="Gene3D" id="3.10.129.10">
    <property type="entry name" value="Hotdog Thioesterase"/>
    <property type="match status" value="1"/>
</dbReference>
<dbReference type="InterPro" id="IPR036527">
    <property type="entry name" value="SCP2_sterol-bd_dom_sf"/>
</dbReference>
<name>A0ABW4X6V0_9ACTN</name>
<evidence type="ECO:0000256" key="1">
    <source>
        <dbReference type="SAM" id="MobiDB-lite"/>
    </source>
</evidence>
<keyword evidence="3" id="KW-1185">Reference proteome</keyword>
<reference evidence="3" key="1">
    <citation type="journal article" date="2019" name="Int. J. Syst. Evol. Microbiol.">
        <title>The Global Catalogue of Microorganisms (GCM) 10K type strain sequencing project: providing services to taxonomists for standard genome sequencing and annotation.</title>
        <authorList>
            <consortium name="The Broad Institute Genomics Platform"/>
            <consortium name="The Broad Institute Genome Sequencing Center for Infectious Disease"/>
            <person name="Wu L."/>
            <person name="Ma J."/>
        </authorList>
    </citation>
    <scope>NUCLEOTIDE SEQUENCE [LARGE SCALE GENOMIC DNA]</scope>
    <source>
        <strain evidence="3">JCM 3338</strain>
    </source>
</reference>
<evidence type="ECO:0008006" key="4">
    <source>
        <dbReference type="Google" id="ProtNLM"/>
    </source>
</evidence>
<dbReference type="SUPFAM" id="SSF54637">
    <property type="entry name" value="Thioesterase/thiol ester dehydrase-isomerase"/>
    <property type="match status" value="1"/>
</dbReference>
<proteinExistence type="predicted"/>
<dbReference type="RefSeq" id="WP_376872104.1">
    <property type="nucleotide sequence ID" value="NZ_JBHUHP010000002.1"/>
</dbReference>
<evidence type="ECO:0000313" key="3">
    <source>
        <dbReference type="Proteomes" id="UP001597402"/>
    </source>
</evidence>
<feature type="region of interest" description="Disordered" evidence="1">
    <location>
        <begin position="1"/>
        <end position="22"/>
    </location>
</feature>
<feature type="compositionally biased region" description="Polar residues" evidence="1">
    <location>
        <begin position="1"/>
        <end position="10"/>
    </location>
</feature>
<dbReference type="Gene3D" id="3.30.1050.10">
    <property type="entry name" value="SCP2 sterol-binding domain"/>
    <property type="match status" value="1"/>
</dbReference>
<organism evidence="2 3">
    <name type="scientific">Blastococcus deserti</name>
    <dbReference type="NCBI Taxonomy" id="2259033"/>
    <lineage>
        <taxon>Bacteria</taxon>
        <taxon>Bacillati</taxon>
        <taxon>Actinomycetota</taxon>
        <taxon>Actinomycetes</taxon>
        <taxon>Geodermatophilales</taxon>
        <taxon>Geodermatophilaceae</taxon>
        <taxon>Blastococcus</taxon>
    </lineage>
</organism>
<protein>
    <recommendedName>
        <fullName evidence="4">Thioesterase superfamily protein</fullName>
    </recommendedName>
</protein>
<dbReference type="EMBL" id="JBHUHP010000002">
    <property type="protein sequence ID" value="MFD2090749.1"/>
    <property type="molecule type" value="Genomic_DNA"/>
</dbReference>
<accession>A0ABW4X6V0</accession>
<dbReference type="SUPFAM" id="SSF55718">
    <property type="entry name" value="SCP-like"/>
    <property type="match status" value="1"/>
</dbReference>
<comment type="caution">
    <text evidence="2">The sequence shown here is derived from an EMBL/GenBank/DDBJ whole genome shotgun (WGS) entry which is preliminary data.</text>
</comment>